<dbReference type="InterPro" id="IPR000620">
    <property type="entry name" value="EamA_dom"/>
</dbReference>
<evidence type="ECO:0000256" key="5">
    <source>
        <dbReference type="ARBA" id="ARBA00023136"/>
    </source>
</evidence>
<dbReference type="Proteomes" id="UP000242415">
    <property type="component" value="Unassembled WGS sequence"/>
</dbReference>
<feature type="transmembrane region" description="Helical" evidence="6">
    <location>
        <begin position="102"/>
        <end position="123"/>
    </location>
</feature>
<feature type="transmembrane region" description="Helical" evidence="6">
    <location>
        <begin position="12"/>
        <end position="31"/>
    </location>
</feature>
<dbReference type="SUPFAM" id="SSF103481">
    <property type="entry name" value="Multidrug resistance efflux transporter EmrE"/>
    <property type="match status" value="2"/>
</dbReference>
<feature type="transmembrane region" description="Helical" evidence="6">
    <location>
        <begin position="189"/>
        <end position="215"/>
    </location>
</feature>
<keyword evidence="9" id="KW-1185">Reference proteome</keyword>
<gene>
    <name evidence="8" type="ORF">SAMN05444365_1033</name>
</gene>
<feature type="transmembrane region" description="Helical" evidence="6">
    <location>
        <begin position="251"/>
        <end position="269"/>
    </location>
</feature>
<evidence type="ECO:0000256" key="6">
    <source>
        <dbReference type="SAM" id="Phobius"/>
    </source>
</evidence>
<comment type="subcellular location">
    <subcellularLocation>
        <location evidence="1">Membrane</location>
        <topology evidence="1">Multi-pass membrane protein</topology>
    </subcellularLocation>
</comment>
<feature type="domain" description="EamA" evidence="7">
    <location>
        <begin position="158"/>
        <end position="293"/>
    </location>
</feature>
<evidence type="ECO:0000256" key="1">
    <source>
        <dbReference type="ARBA" id="ARBA00004141"/>
    </source>
</evidence>
<dbReference type="InterPro" id="IPR050638">
    <property type="entry name" value="AA-Vitamin_Transporters"/>
</dbReference>
<organism evidence="8 9">
    <name type="scientific">Micromonospora pattaloongensis</name>
    <dbReference type="NCBI Taxonomy" id="405436"/>
    <lineage>
        <taxon>Bacteria</taxon>
        <taxon>Bacillati</taxon>
        <taxon>Actinomycetota</taxon>
        <taxon>Actinomycetes</taxon>
        <taxon>Micromonosporales</taxon>
        <taxon>Micromonosporaceae</taxon>
        <taxon>Micromonospora</taxon>
    </lineage>
</organism>
<proteinExistence type="inferred from homology"/>
<comment type="similarity">
    <text evidence="2">Belongs to the EamA transporter family.</text>
</comment>
<dbReference type="InterPro" id="IPR037185">
    <property type="entry name" value="EmrE-like"/>
</dbReference>
<evidence type="ECO:0000256" key="3">
    <source>
        <dbReference type="ARBA" id="ARBA00022692"/>
    </source>
</evidence>
<feature type="domain" description="EamA" evidence="7">
    <location>
        <begin position="12"/>
        <end position="146"/>
    </location>
</feature>
<keyword evidence="4 6" id="KW-1133">Transmembrane helix</keyword>
<keyword evidence="5 6" id="KW-0472">Membrane</keyword>
<reference evidence="9" key="1">
    <citation type="submission" date="2016-10" db="EMBL/GenBank/DDBJ databases">
        <authorList>
            <person name="Varghese N."/>
            <person name="Submissions S."/>
        </authorList>
    </citation>
    <scope>NUCLEOTIDE SEQUENCE [LARGE SCALE GENOMIC DNA]</scope>
    <source>
        <strain evidence="9">DSM 45245</strain>
    </source>
</reference>
<protein>
    <submittedName>
        <fullName evidence="8">Permease of the drug/metabolite transporter (DMT) superfamily</fullName>
    </submittedName>
</protein>
<dbReference type="Pfam" id="PF00892">
    <property type="entry name" value="EamA"/>
    <property type="match status" value="2"/>
</dbReference>
<dbReference type="GO" id="GO:0016020">
    <property type="term" value="C:membrane"/>
    <property type="evidence" value="ECO:0007669"/>
    <property type="project" value="UniProtKB-SubCell"/>
</dbReference>
<feature type="transmembrane region" description="Helical" evidence="6">
    <location>
        <begin position="130"/>
        <end position="149"/>
    </location>
</feature>
<feature type="transmembrane region" description="Helical" evidence="6">
    <location>
        <begin position="43"/>
        <end position="60"/>
    </location>
</feature>
<feature type="transmembrane region" description="Helical" evidence="6">
    <location>
        <begin position="155"/>
        <end position="177"/>
    </location>
</feature>
<dbReference type="PANTHER" id="PTHR32322">
    <property type="entry name" value="INNER MEMBRANE TRANSPORTER"/>
    <property type="match status" value="1"/>
</dbReference>
<dbReference type="RefSeq" id="WP_217634820.1">
    <property type="nucleotide sequence ID" value="NZ_FNPH01000003.1"/>
</dbReference>
<evidence type="ECO:0000313" key="8">
    <source>
        <dbReference type="EMBL" id="SDY65329.1"/>
    </source>
</evidence>
<accession>A0A1H3LMH6</accession>
<dbReference type="PANTHER" id="PTHR32322:SF9">
    <property type="entry name" value="AMINO-ACID METABOLITE EFFLUX PUMP-RELATED"/>
    <property type="match status" value="1"/>
</dbReference>
<keyword evidence="3 6" id="KW-0812">Transmembrane</keyword>
<evidence type="ECO:0000313" key="9">
    <source>
        <dbReference type="Proteomes" id="UP000242415"/>
    </source>
</evidence>
<evidence type="ECO:0000256" key="4">
    <source>
        <dbReference type="ARBA" id="ARBA00022989"/>
    </source>
</evidence>
<feature type="transmembrane region" description="Helical" evidence="6">
    <location>
        <begin position="72"/>
        <end position="90"/>
    </location>
</feature>
<dbReference type="EMBL" id="FNPH01000003">
    <property type="protein sequence ID" value="SDY65329.1"/>
    <property type="molecule type" value="Genomic_DNA"/>
</dbReference>
<evidence type="ECO:0000256" key="2">
    <source>
        <dbReference type="ARBA" id="ARBA00007362"/>
    </source>
</evidence>
<sequence>MDRTGRWLPGTAGVLRIAALALLWGSGFLWIKLSLRGFNPVQIVFVRLLLGALTLAPIASSQGLRMPRGWRVWAHLFVAAMLANALPYVLVGIAEQTVGSNVAGVINATTPLWSLLLGVVVGADRAVTPARAAGFGLGFLGVVVLFSPWRSAGEFASWGGFACLAAAASYAVSYLYMARHLTNRGIPPLMLAIGQLAAGTVLMAAAMPVFGLAAVSWRWDATLSLLILAIPGTGLAYVLNYRIIQDEGPTAAATVMYLLPLVAVVLGWLVLDEPVTTAVLAGVTLVLAGVALTRRP</sequence>
<feature type="transmembrane region" description="Helical" evidence="6">
    <location>
        <begin position="275"/>
        <end position="293"/>
    </location>
</feature>
<dbReference type="AlphaFoldDB" id="A0A1H3LMH6"/>
<feature type="transmembrane region" description="Helical" evidence="6">
    <location>
        <begin position="221"/>
        <end position="239"/>
    </location>
</feature>
<evidence type="ECO:0000259" key="7">
    <source>
        <dbReference type="Pfam" id="PF00892"/>
    </source>
</evidence>
<name>A0A1H3LMH6_9ACTN</name>